<evidence type="ECO:0000313" key="9">
    <source>
        <dbReference type="EMBL" id="GBG06860.1"/>
    </source>
</evidence>
<reference evidence="9 10" key="1">
    <citation type="submission" date="2017-08" db="EMBL/GenBank/DDBJ databases">
        <title>Substantial Increase in Enzyme Production by Combined Drug-Resistance Mutations in Paenibacillus agaridevorans.</title>
        <authorList>
            <person name="Tanaka Y."/>
            <person name="Funane K."/>
            <person name="Hosaka T."/>
            <person name="Shiwa Y."/>
            <person name="Fujita N."/>
            <person name="Miyazaki T."/>
            <person name="Yoshikawa H."/>
            <person name="Murakami K."/>
            <person name="Kasahara K."/>
            <person name="Inaoka T."/>
            <person name="Hiraga Y."/>
            <person name="Ochi K."/>
        </authorList>
    </citation>
    <scope>NUCLEOTIDE SEQUENCE [LARGE SCALE GENOMIC DNA]</scope>
    <source>
        <strain evidence="9 10">T-3040</strain>
    </source>
</reference>
<dbReference type="Proteomes" id="UP000245202">
    <property type="component" value="Unassembled WGS sequence"/>
</dbReference>
<comment type="caution">
    <text evidence="9">The sequence shown here is derived from an EMBL/GenBank/DDBJ whole genome shotgun (WGS) entry which is preliminary data.</text>
</comment>
<keyword evidence="5 7" id="KW-1133">Transmembrane helix</keyword>
<dbReference type="AlphaFoldDB" id="A0A2R5EJQ0"/>
<proteinExistence type="inferred from homology"/>
<dbReference type="PROSITE" id="PS50928">
    <property type="entry name" value="ABC_TM1"/>
    <property type="match status" value="1"/>
</dbReference>
<dbReference type="InterPro" id="IPR035906">
    <property type="entry name" value="MetI-like_sf"/>
</dbReference>
<evidence type="ECO:0000313" key="10">
    <source>
        <dbReference type="Proteomes" id="UP000245202"/>
    </source>
</evidence>
<organism evidence="9 10">
    <name type="scientific">Paenibacillus agaridevorans</name>
    <dbReference type="NCBI Taxonomy" id="171404"/>
    <lineage>
        <taxon>Bacteria</taxon>
        <taxon>Bacillati</taxon>
        <taxon>Bacillota</taxon>
        <taxon>Bacilli</taxon>
        <taxon>Bacillales</taxon>
        <taxon>Paenibacillaceae</taxon>
        <taxon>Paenibacillus</taxon>
    </lineage>
</organism>
<feature type="transmembrane region" description="Helical" evidence="7">
    <location>
        <begin position="36"/>
        <end position="57"/>
    </location>
</feature>
<keyword evidence="4 7" id="KW-0812">Transmembrane</keyword>
<dbReference type="PANTHER" id="PTHR43227">
    <property type="entry name" value="BLL4140 PROTEIN"/>
    <property type="match status" value="1"/>
</dbReference>
<sequence length="218" mass="24092">MIFTFGGAIVLALFINEIRSTAFKRITQNISYLPHFLSWVIIGSIMMEMLSPSNGVVNKIIELFGGQTIYFLADKYWFLSIIVASDIWQSIGWGSIIYLAAISGIDPQLYDSAKIDGAGRARQMFSITLPSIANVIAIMLILQVGSILNAGFDQIFNLYNFKVFEVADILDTYAYRAGLEQGNYSLSTAVSLFKNGVGLVLVLIANKIVNRMGHTGLW</sequence>
<evidence type="ECO:0000256" key="1">
    <source>
        <dbReference type="ARBA" id="ARBA00004651"/>
    </source>
</evidence>
<dbReference type="GO" id="GO:0005886">
    <property type="term" value="C:plasma membrane"/>
    <property type="evidence" value="ECO:0007669"/>
    <property type="project" value="UniProtKB-SubCell"/>
</dbReference>
<comment type="similarity">
    <text evidence="7">Belongs to the binding-protein-dependent transport system permease family.</text>
</comment>
<evidence type="ECO:0000256" key="2">
    <source>
        <dbReference type="ARBA" id="ARBA00022448"/>
    </source>
</evidence>
<keyword evidence="10" id="KW-1185">Reference proteome</keyword>
<dbReference type="GO" id="GO:0055085">
    <property type="term" value="P:transmembrane transport"/>
    <property type="evidence" value="ECO:0007669"/>
    <property type="project" value="InterPro"/>
</dbReference>
<evidence type="ECO:0000256" key="4">
    <source>
        <dbReference type="ARBA" id="ARBA00022692"/>
    </source>
</evidence>
<feature type="transmembrane region" description="Helical" evidence="7">
    <location>
        <begin position="77"/>
        <end position="101"/>
    </location>
</feature>
<feature type="domain" description="ABC transmembrane type-1" evidence="8">
    <location>
        <begin position="1"/>
        <end position="205"/>
    </location>
</feature>
<accession>A0A2R5EJQ0</accession>
<evidence type="ECO:0000256" key="6">
    <source>
        <dbReference type="ARBA" id="ARBA00023136"/>
    </source>
</evidence>
<dbReference type="Pfam" id="PF00528">
    <property type="entry name" value="BPD_transp_1"/>
    <property type="match status" value="1"/>
</dbReference>
<dbReference type="SUPFAM" id="SSF161098">
    <property type="entry name" value="MetI-like"/>
    <property type="match status" value="1"/>
</dbReference>
<evidence type="ECO:0000256" key="3">
    <source>
        <dbReference type="ARBA" id="ARBA00022475"/>
    </source>
</evidence>
<name>A0A2R5EJQ0_9BACL</name>
<dbReference type="Gene3D" id="1.10.3720.10">
    <property type="entry name" value="MetI-like"/>
    <property type="match status" value="1"/>
</dbReference>
<keyword evidence="6 7" id="KW-0472">Membrane</keyword>
<comment type="subcellular location">
    <subcellularLocation>
        <location evidence="1 7">Cell membrane</location>
        <topology evidence="1 7">Multi-pass membrane protein</topology>
    </subcellularLocation>
</comment>
<keyword evidence="2 7" id="KW-0813">Transport</keyword>
<gene>
    <name evidence="9" type="ORF">PAT3040_01401</name>
</gene>
<feature type="transmembrane region" description="Helical" evidence="7">
    <location>
        <begin position="132"/>
        <end position="152"/>
    </location>
</feature>
<dbReference type="PANTHER" id="PTHR43227:SF11">
    <property type="entry name" value="BLL4140 PROTEIN"/>
    <property type="match status" value="1"/>
</dbReference>
<dbReference type="InterPro" id="IPR050809">
    <property type="entry name" value="UgpAE/MalFG_permease"/>
</dbReference>
<evidence type="ECO:0000259" key="8">
    <source>
        <dbReference type="PROSITE" id="PS50928"/>
    </source>
</evidence>
<evidence type="ECO:0000256" key="5">
    <source>
        <dbReference type="ARBA" id="ARBA00022989"/>
    </source>
</evidence>
<dbReference type="CDD" id="cd06261">
    <property type="entry name" value="TM_PBP2"/>
    <property type="match status" value="1"/>
</dbReference>
<evidence type="ECO:0000256" key="7">
    <source>
        <dbReference type="RuleBase" id="RU363032"/>
    </source>
</evidence>
<keyword evidence="3" id="KW-1003">Cell membrane</keyword>
<dbReference type="InterPro" id="IPR000515">
    <property type="entry name" value="MetI-like"/>
</dbReference>
<dbReference type="EMBL" id="BDQX01000055">
    <property type="protein sequence ID" value="GBG06860.1"/>
    <property type="molecule type" value="Genomic_DNA"/>
</dbReference>
<protein>
    <recommendedName>
        <fullName evidence="8">ABC transmembrane type-1 domain-containing protein</fullName>
    </recommendedName>
</protein>